<gene>
    <name evidence="1" type="ORF">FTOL_02463</name>
</gene>
<dbReference type="EMBL" id="ONZP01000076">
    <property type="protein sequence ID" value="SPJ72734.1"/>
    <property type="molecule type" value="Genomic_DNA"/>
</dbReference>
<dbReference type="AlphaFoldDB" id="A0AAE8SEV0"/>
<organism evidence="1 2">
    <name type="scientific">Fusarium torulosum</name>
    <dbReference type="NCBI Taxonomy" id="33205"/>
    <lineage>
        <taxon>Eukaryota</taxon>
        <taxon>Fungi</taxon>
        <taxon>Dikarya</taxon>
        <taxon>Ascomycota</taxon>
        <taxon>Pezizomycotina</taxon>
        <taxon>Sordariomycetes</taxon>
        <taxon>Hypocreomycetidae</taxon>
        <taxon>Hypocreales</taxon>
        <taxon>Nectriaceae</taxon>
        <taxon>Fusarium</taxon>
    </lineage>
</organism>
<sequence length="371" mass="41953">MGVWVTSQHPRQDLTDIYNRDVREAGFAETAANLTTFNQLLYQNDWNGRPRYSGRAVARMALCNLAESREGLDNLATLPGALCEVPSSSGSETPHRRDLQARTINVAVMANRGAGNTQPSAAYIFRGIASGHLSLHYMRWLPTADQVILEVAYWIGRTPGSENGANEFRNLYRDRNHVNAVDRWVMFHFHIPLSPNTFWTEQHGVNDYYLGVSSFGMYHSQGLHRGYPTMRPRADNRAEWVFSSSYARGAYNRGPLTDYNRRREPFNCRFPNTGPRPGPAFYLGRDYTSQINDLVTDGRDTRLASLINDFGMRLHRAGVFRSFNLARIWPEAANGLPPHGSSWGNEEYAPVETAFDTNFDVEGNHVDISDL</sequence>
<dbReference type="Proteomes" id="UP001187734">
    <property type="component" value="Unassembled WGS sequence"/>
</dbReference>
<proteinExistence type="predicted"/>
<evidence type="ECO:0000313" key="1">
    <source>
        <dbReference type="EMBL" id="SPJ72734.1"/>
    </source>
</evidence>
<reference evidence="1" key="1">
    <citation type="submission" date="2018-03" db="EMBL/GenBank/DDBJ databases">
        <authorList>
            <person name="Guldener U."/>
        </authorList>
    </citation>
    <scope>NUCLEOTIDE SEQUENCE</scope>
</reference>
<evidence type="ECO:0000313" key="2">
    <source>
        <dbReference type="Proteomes" id="UP001187734"/>
    </source>
</evidence>
<accession>A0AAE8SEV0</accession>
<keyword evidence="2" id="KW-1185">Reference proteome</keyword>
<comment type="caution">
    <text evidence="1">The sequence shown here is derived from an EMBL/GenBank/DDBJ whole genome shotgun (WGS) entry which is preliminary data.</text>
</comment>
<protein>
    <submittedName>
        <fullName evidence="1">Uncharacterized protein</fullName>
    </submittedName>
</protein>
<name>A0AAE8SEV0_9HYPO</name>